<evidence type="ECO:0000313" key="1">
    <source>
        <dbReference type="EMBL" id="MDX7999750.1"/>
    </source>
</evidence>
<evidence type="ECO:0000313" key="2">
    <source>
        <dbReference type="Proteomes" id="UP001271640"/>
    </source>
</evidence>
<gene>
    <name evidence="1" type="ORF">FE394_11155</name>
</gene>
<proteinExistence type="predicted"/>
<comment type="caution">
    <text evidence="1">The sequence shown here is derived from an EMBL/GenBank/DDBJ whole genome shotgun (WGS) entry which is preliminary data.</text>
</comment>
<accession>A0ABU4SMI0</accession>
<reference evidence="2" key="1">
    <citation type="journal article" date="2024" name="Toxins">
        <title>Genome Sequence Analysis of Native Xenorhabdus Strains Isolated from Entomopathogenic Nematodes in Argentina.</title>
        <authorList>
            <person name="Palma L."/>
            <person name="Frizzo L."/>
            <person name="Kaiser S."/>
            <person name="Berry C."/>
            <person name="Caballero P."/>
            <person name="Bode H.B."/>
            <person name="Del Valle E.E."/>
        </authorList>
    </citation>
    <scope>NUCLEOTIDE SEQUENCE [LARGE SCALE GENOMIC DNA]</scope>
    <source>
        <strain evidence="2">Reich</strain>
    </source>
</reference>
<dbReference type="RefSeq" id="WP_319926467.1">
    <property type="nucleotide sequence ID" value="NZ_VCDP01000038.1"/>
</dbReference>
<organism evidence="1 2">
    <name type="scientific">Xenorhabdus littoralis</name>
    <dbReference type="NCBI Taxonomy" id="2582835"/>
    <lineage>
        <taxon>Bacteria</taxon>
        <taxon>Pseudomonadati</taxon>
        <taxon>Pseudomonadota</taxon>
        <taxon>Gammaproteobacteria</taxon>
        <taxon>Enterobacterales</taxon>
        <taxon>Morganellaceae</taxon>
        <taxon>Xenorhabdus</taxon>
    </lineage>
</organism>
<dbReference type="Proteomes" id="UP001271640">
    <property type="component" value="Unassembled WGS sequence"/>
</dbReference>
<dbReference type="EMBL" id="VCDP01000038">
    <property type="protein sequence ID" value="MDX7999750.1"/>
    <property type="molecule type" value="Genomic_DNA"/>
</dbReference>
<keyword evidence="2" id="KW-1185">Reference proteome</keyword>
<sequence length="227" mass="26619">MRNIKVFHGIYTFEDTYRGHLRLSVCAHGDYDEKNAIGYLLVPGEYQNIKKMTPNELYNQLLKEIDINKFRYIRMIICHSAESKKDRSDTPYNVEESFASEFSKLCPNSIVIGYLGAIKVRHNHFDEHTLSYRYHEDTRRNEEVFRTNSIYQLHFGKLSTRREARAIFMTAKEVYSTVETTEPITPLPFLRAKEPGRAIDNSNFDMVGHTSIWFKNGKRIHAEMLVL</sequence>
<name>A0ABU4SMI0_9GAMM</name>
<protein>
    <submittedName>
        <fullName evidence="1">Uncharacterized protein</fullName>
    </submittedName>
</protein>